<gene>
    <name evidence="1" type="ORF">ZRA01_14720</name>
</gene>
<dbReference type="OrthoDB" id="9182571at2"/>
<comment type="caution">
    <text evidence="1">The sequence shown here is derived from an EMBL/GenBank/DDBJ whole genome shotgun (WGS) entry which is preliminary data.</text>
</comment>
<evidence type="ECO:0000313" key="2">
    <source>
        <dbReference type="Proteomes" id="UP000318422"/>
    </source>
</evidence>
<dbReference type="EMBL" id="BJNV01000019">
    <property type="protein sequence ID" value="GEC95399.1"/>
    <property type="molecule type" value="Genomic_DNA"/>
</dbReference>
<dbReference type="RefSeq" id="WP_141350846.1">
    <property type="nucleotide sequence ID" value="NZ_BJNV01000019.1"/>
</dbReference>
<keyword evidence="2" id="KW-1185">Reference proteome</keyword>
<sequence length="162" mass="17580">MNPEDGHAANFARKMSSVTSSEYANLSGMMCWDAVMYCALKAGIIDQKKFDRLRGDQDLVALTDFAVAGPNAMYRLEPGNVIDFFEGAQIVHAMLCVGRGLAAGNKNDCVGVGHWVGWEILDLSNSLAWQAAAPDTISAPSPTHGTRLLLVRRCPISYLAYK</sequence>
<evidence type="ECO:0008006" key="3">
    <source>
        <dbReference type="Google" id="ProtNLM"/>
    </source>
</evidence>
<dbReference type="AlphaFoldDB" id="A0A4Y4CUD3"/>
<protein>
    <recommendedName>
        <fullName evidence="3">NlpC/P60 family protein</fullName>
    </recommendedName>
</protein>
<proteinExistence type="predicted"/>
<accession>A0A4Y4CUD3</accession>
<evidence type="ECO:0000313" key="1">
    <source>
        <dbReference type="EMBL" id="GEC95399.1"/>
    </source>
</evidence>
<name>A0A4Y4CUD3_ZOORA</name>
<organism evidence="1 2">
    <name type="scientific">Zoogloea ramigera</name>
    <dbReference type="NCBI Taxonomy" id="350"/>
    <lineage>
        <taxon>Bacteria</taxon>
        <taxon>Pseudomonadati</taxon>
        <taxon>Pseudomonadota</taxon>
        <taxon>Betaproteobacteria</taxon>
        <taxon>Rhodocyclales</taxon>
        <taxon>Zoogloeaceae</taxon>
        <taxon>Zoogloea</taxon>
    </lineage>
</organism>
<reference evidence="1 2" key="1">
    <citation type="submission" date="2019-06" db="EMBL/GenBank/DDBJ databases">
        <title>Whole genome shotgun sequence of Zoogloea ramigera NBRC 15342.</title>
        <authorList>
            <person name="Hosoyama A."/>
            <person name="Uohara A."/>
            <person name="Ohji S."/>
            <person name="Ichikawa N."/>
        </authorList>
    </citation>
    <scope>NUCLEOTIDE SEQUENCE [LARGE SCALE GENOMIC DNA]</scope>
    <source>
        <strain evidence="1 2">NBRC 15342</strain>
    </source>
</reference>
<dbReference type="Proteomes" id="UP000318422">
    <property type="component" value="Unassembled WGS sequence"/>
</dbReference>